<evidence type="ECO:0000256" key="2">
    <source>
        <dbReference type="ARBA" id="ARBA00022438"/>
    </source>
</evidence>
<comment type="function">
    <text evidence="1 6">Removes the N-terminal methionine from nascent proteins. The N-terminal methionine is often cleaved when the second residue in the primary sequence is small and uncharged (Met-Ala-, Cys, Gly, Pro, Ser, Thr, or Val). Requires deformylation of the N(alpha)-formylated initiator methionine before it can be hydrolyzed.</text>
</comment>
<comment type="subunit">
    <text evidence="6">Monomer.</text>
</comment>
<feature type="binding site" evidence="6">
    <location>
        <position position="241"/>
    </location>
    <ligand>
        <name>a divalent metal cation</name>
        <dbReference type="ChEBI" id="CHEBI:60240"/>
        <label>1</label>
    </ligand>
</feature>
<dbReference type="GO" id="GO:0004239">
    <property type="term" value="F:initiator methionyl aminopeptidase activity"/>
    <property type="evidence" value="ECO:0007669"/>
    <property type="project" value="UniProtKB-UniRule"/>
</dbReference>
<feature type="binding site" evidence="6">
    <location>
        <position position="182"/>
    </location>
    <ligand>
        <name>substrate</name>
    </ligand>
</feature>
<dbReference type="RefSeq" id="WP_068264591.1">
    <property type="nucleotide sequence ID" value="NZ_LWSK01000064.1"/>
</dbReference>
<dbReference type="EC" id="3.4.11.18" evidence="6 7"/>
<evidence type="ECO:0000256" key="7">
    <source>
        <dbReference type="RuleBase" id="RU003653"/>
    </source>
</evidence>
<dbReference type="SUPFAM" id="SSF55920">
    <property type="entry name" value="Creatinase/aminopeptidase"/>
    <property type="match status" value="1"/>
</dbReference>
<dbReference type="GO" id="GO:0005829">
    <property type="term" value="C:cytosol"/>
    <property type="evidence" value="ECO:0007669"/>
    <property type="project" value="TreeGrafter"/>
</dbReference>
<keyword evidence="3 6" id="KW-0645">Protease</keyword>
<protein>
    <recommendedName>
        <fullName evidence="6 7">Methionine aminopeptidase</fullName>
        <shortName evidence="6">MAP</shortName>
        <shortName evidence="6">MetAP</shortName>
        <ecNumber evidence="6 7">3.4.11.18</ecNumber>
    </recommendedName>
    <alternativeName>
        <fullName evidence="6">Peptidase M</fullName>
    </alternativeName>
</protein>
<dbReference type="NCBIfam" id="TIGR00500">
    <property type="entry name" value="met_pdase_I"/>
    <property type="match status" value="1"/>
</dbReference>
<evidence type="ECO:0000259" key="8">
    <source>
        <dbReference type="Pfam" id="PF00557"/>
    </source>
</evidence>
<comment type="similarity">
    <text evidence="6">Belongs to the peptidase M24A family. Methionine aminopeptidase type 1 subfamily.</text>
</comment>
<accession>A0A5B1CFS3</accession>
<comment type="caution">
    <text evidence="9">The sequence shown here is derived from an EMBL/GenBank/DDBJ whole genome shotgun (WGS) entry which is preliminary data.</text>
</comment>
<feature type="binding site" evidence="6">
    <location>
        <position position="175"/>
    </location>
    <ligand>
        <name>a divalent metal cation</name>
        <dbReference type="ChEBI" id="CHEBI:60240"/>
        <label>2</label>
        <note>catalytic</note>
    </ligand>
</feature>
<reference evidence="9 10" key="1">
    <citation type="submission" date="2019-08" db="EMBL/GenBank/DDBJ databases">
        <title>Deep-cultivation of Planctomycetes and their phenomic and genomic characterization uncovers novel biology.</title>
        <authorList>
            <person name="Wiegand S."/>
            <person name="Jogler M."/>
            <person name="Boedeker C."/>
            <person name="Pinto D."/>
            <person name="Vollmers J."/>
            <person name="Rivas-Marin E."/>
            <person name="Kohn T."/>
            <person name="Peeters S.H."/>
            <person name="Heuer A."/>
            <person name="Rast P."/>
            <person name="Oberbeckmann S."/>
            <person name="Bunk B."/>
            <person name="Jeske O."/>
            <person name="Meyerdierks A."/>
            <person name="Storesund J.E."/>
            <person name="Kallscheuer N."/>
            <person name="Luecker S."/>
            <person name="Lage O.M."/>
            <person name="Pohl T."/>
            <person name="Merkel B.J."/>
            <person name="Hornburger P."/>
            <person name="Mueller R.-W."/>
            <person name="Bruemmer F."/>
            <person name="Labrenz M."/>
            <person name="Spormann A.M."/>
            <person name="Op Den Camp H."/>
            <person name="Overmann J."/>
            <person name="Amann R."/>
            <person name="Jetten M.S.M."/>
            <person name="Mascher T."/>
            <person name="Medema M.H."/>
            <person name="Devos D.P."/>
            <person name="Kaster A.-K."/>
            <person name="Ovreas L."/>
            <person name="Rohde M."/>
            <person name="Galperin M.Y."/>
            <person name="Jogler C."/>
        </authorList>
    </citation>
    <scope>NUCLEOTIDE SEQUENCE [LARGE SCALE GENOMIC DNA]</scope>
    <source>
        <strain evidence="9 10">LF1</strain>
    </source>
</reference>
<feature type="binding site" evidence="6">
    <location>
        <position position="101"/>
    </location>
    <ligand>
        <name>a divalent metal cation</name>
        <dbReference type="ChEBI" id="CHEBI:60240"/>
        <label>1</label>
    </ligand>
</feature>
<feature type="binding site" evidence="6">
    <location>
        <position position="209"/>
    </location>
    <ligand>
        <name>a divalent metal cation</name>
        <dbReference type="ChEBI" id="CHEBI:60240"/>
        <label>2</label>
        <note>catalytic</note>
    </ligand>
</feature>
<dbReference type="Proteomes" id="UP000322699">
    <property type="component" value="Unassembled WGS sequence"/>
</dbReference>
<dbReference type="Pfam" id="PF00557">
    <property type="entry name" value="Peptidase_M24"/>
    <property type="match status" value="1"/>
</dbReference>
<evidence type="ECO:0000256" key="3">
    <source>
        <dbReference type="ARBA" id="ARBA00022670"/>
    </source>
</evidence>
<evidence type="ECO:0000313" key="9">
    <source>
        <dbReference type="EMBL" id="KAA1259386.1"/>
    </source>
</evidence>
<dbReference type="InterPro" id="IPR000994">
    <property type="entry name" value="Pept_M24"/>
</dbReference>
<evidence type="ECO:0000256" key="4">
    <source>
        <dbReference type="ARBA" id="ARBA00022723"/>
    </source>
</evidence>
<keyword evidence="10" id="KW-1185">Reference proteome</keyword>
<dbReference type="GO" id="GO:0046872">
    <property type="term" value="F:metal ion binding"/>
    <property type="evidence" value="ECO:0007669"/>
    <property type="project" value="UniProtKB-UniRule"/>
</dbReference>
<dbReference type="PANTHER" id="PTHR43330:SF27">
    <property type="entry name" value="METHIONINE AMINOPEPTIDASE"/>
    <property type="match status" value="1"/>
</dbReference>
<evidence type="ECO:0000256" key="5">
    <source>
        <dbReference type="ARBA" id="ARBA00022801"/>
    </source>
</evidence>
<evidence type="ECO:0000256" key="6">
    <source>
        <dbReference type="HAMAP-Rule" id="MF_01974"/>
    </source>
</evidence>
<gene>
    <name evidence="6 9" type="primary">map</name>
    <name evidence="9" type="ORF">LF1_19180</name>
</gene>
<dbReference type="CDD" id="cd01086">
    <property type="entry name" value="MetAP1"/>
    <property type="match status" value="1"/>
</dbReference>
<sequence>MLKKQKNKKLILNPEQQDAMRRAGRVNAQLMDYLRPHVKAGTLTKTIDELVVGWTQDNGHVAATLGYQNFPKSCCTSINDVICHGIPDDYELKDGDIINVDITTIVDGWHGDQSETFFIGEVSDEKRDVTQCAFDCMHKAINALTPGCKVAKIGETVVPEAQGRGFSVVREYVGHGLGKKFHLDPSIPHFPNRQSRIDRLYPGMCFTVEPMINAGSRFTKSDKQDGWTVRTKDGRPSAQFEHSVLMTEDGPEILTYTQHGPKPGHVFESATAMAK</sequence>
<name>A0A5B1CFS3_9BACT</name>
<feature type="domain" description="Peptidase M24" evidence="8">
    <location>
        <begin position="19"/>
        <end position="248"/>
    </location>
</feature>
<dbReference type="HAMAP" id="MF_01974">
    <property type="entry name" value="MetAP_1"/>
    <property type="match status" value="1"/>
</dbReference>
<comment type="cofactor">
    <cofactor evidence="6">
        <name>Co(2+)</name>
        <dbReference type="ChEBI" id="CHEBI:48828"/>
    </cofactor>
    <cofactor evidence="6">
        <name>Zn(2+)</name>
        <dbReference type="ChEBI" id="CHEBI:29105"/>
    </cofactor>
    <cofactor evidence="6">
        <name>Mn(2+)</name>
        <dbReference type="ChEBI" id="CHEBI:29035"/>
    </cofactor>
    <cofactor evidence="6">
        <name>Fe(2+)</name>
        <dbReference type="ChEBI" id="CHEBI:29033"/>
    </cofactor>
    <text evidence="6">Binds 2 divalent metal cations per subunit. Has a high-affinity and a low affinity metal-binding site. The true nature of the physiological cofactor is under debate. The enzyme is active with cobalt, zinc, manganese or divalent iron ions. Most likely, methionine aminopeptidases function as mononuclear Fe(2+)-metalloproteases under physiological conditions, and the catalytically relevant metal-binding site has been assigned to the histidine-containing high-affinity site.</text>
</comment>
<dbReference type="InterPro" id="IPR002467">
    <property type="entry name" value="Pept_M24A_MAP1"/>
</dbReference>
<dbReference type="Gene3D" id="3.90.230.10">
    <property type="entry name" value="Creatinase/methionine aminopeptidase superfamily"/>
    <property type="match status" value="1"/>
</dbReference>
<feature type="binding site" evidence="6">
    <location>
        <position position="84"/>
    </location>
    <ligand>
        <name>substrate</name>
    </ligand>
</feature>
<keyword evidence="2 6" id="KW-0031">Aminopeptidase</keyword>
<organism evidence="9 10">
    <name type="scientific">Rubripirellula obstinata</name>
    <dbReference type="NCBI Taxonomy" id="406547"/>
    <lineage>
        <taxon>Bacteria</taxon>
        <taxon>Pseudomonadati</taxon>
        <taxon>Planctomycetota</taxon>
        <taxon>Planctomycetia</taxon>
        <taxon>Pirellulales</taxon>
        <taxon>Pirellulaceae</taxon>
        <taxon>Rubripirellula</taxon>
    </lineage>
</organism>
<proteinExistence type="inferred from homology"/>
<evidence type="ECO:0000256" key="1">
    <source>
        <dbReference type="ARBA" id="ARBA00002521"/>
    </source>
</evidence>
<dbReference type="PRINTS" id="PR00599">
    <property type="entry name" value="MAPEPTIDASE"/>
</dbReference>
<keyword evidence="5 6" id="KW-0378">Hydrolase</keyword>
<dbReference type="EMBL" id="VRLW01000001">
    <property type="protein sequence ID" value="KAA1259386.1"/>
    <property type="molecule type" value="Genomic_DNA"/>
</dbReference>
<dbReference type="InterPro" id="IPR001714">
    <property type="entry name" value="Pept_M24_MAP"/>
</dbReference>
<dbReference type="PANTHER" id="PTHR43330">
    <property type="entry name" value="METHIONINE AMINOPEPTIDASE"/>
    <property type="match status" value="1"/>
</dbReference>
<dbReference type="InterPro" id="IPR036005">
    <property type="entry name" value="Creatinase/aminopeptidase-like"/>
</dbReference>
<evidence type="ECO:0000313" key="10">
    <source>
        <dbReference type="Proteomes" id="UP000322699"/>
    </source>
</evidence>
<dbReference type="AlphaFoldDB" id="A0A5B1CFS3"/>
<keyword evidence="4 6" id="KW-0479">Metal-binding</keyword>
<dbReference type="OrthoDB" id="9802055at2"/>
<dbReference type="GO" id="GO:0070006">
    <property type="term" value="F:metalloaminopeptidase activity"/>
    <property type="evidence" value="ECO:0007669"/>
    <property type="project" value="UniProtKB-UniRule"/>
</dbReference>
<dbReference type="PROSITE" id="PS00680">
    <property type="entry name" value="MAP_1"/>
    <property type="match status" value="1"/>
</dbReference>
<feature type="binding site" evidence="6">
    <location>
        <position position="112"/>
    </location>
    <ligand>
        <name>a divalent metal cation</name>
        <dbReference type="ChEBI" id="CHEBI:60240"/>
        <label>1</label>
    </ligand>
</feature>
<dbReference type="GO" id="GO:0006508">
    <property type="term" value="P:proteolysis"/>
    <property type="evidence" value="ECO:0007669"/>
    <property type="project" value="UniProtKB-KW"/>
</dbReference>
<feature type="binding site" evidence="6">
    <location>
        <position position="241"/>
    </location>
    <ligand>
        <name>a divalent metal cation</name>
        <dbReference type="ChEBI" id="CHEBI:60240"/>
        <label>2</label>
        <note>catalytic</note>
    </ligand>
</feature>
<comment type="catalytic activity">
    <reaction evidence="6 7">
        <text>Release of N-terminal amino acids, preferentially methionine, from peptides and arylamides.</text>
        <dbReference type="EC" id="3.4.11.18"/>
    </reaction>
</comment>
<feature type="binding site" evidence="6">
    <location>
        <position position="112"/>
    </location>
    <ligand>
        <name>a divalent metal cation</name>
        <dbReference type="ChEBI" id="CHEBI:60240"/>
        <label>2</label>
        <note>catalytic</note>
    </ligand>
</feature>